<dbReference type="SUPFAM" id="SSF46626">
    <property type="entry name" value="Cytochrome c"/>
    <property type="match status" value="1"/>
</dbReference>
<protein>
    <submittedName>
        <fullName evidence="8">Cytochrome c553</fullName>
    </submittedName>
</protein>
<keyword evidence="4" id="KW-0249">Electron transport</keyword>
<evidence type="ECO:0000256" key="5">
    <source>
        <dbReference type="ARBA" id="ARBA00023004"/>
    </source>
</evidence>
<dbReference type="InterPro" id="IPR050597">
    <property type="entry name" value="Cytochrome_c_Oxidase_Subunit"/>
</dbReference>
<evidence type="ECO:0000256" key="1">
    <source>
        <dbReference type="ARBA" id="ARBA00022448"/>
    </source>
</evidence>
<dbReference type="GO" id="GO:0009055">
    <property type="term" value="F:electron transfer activity"/>
    <property type="evidence" value="ECO:0007669"/>
    <property type="project" value="InterPro"/>
</dbReference>
<dbReference type="InterPro" id="IPR036909">
    <property type="entry name" value="Cyt_c-like_dom_sf"/>
</dbReference>
<dbReference type="GO" id="GO:0020037">
    <property type="term" value="F:heme binding"/>
    <property type="evidence" value="ECO:0007669"/>
    <property type="project" value="InterPro"/>
</dbReference>
<name>A0A4R3MF63_9BURK</name>
<dbReference type="EMBL" id="SMAJ01000001">
    <property type="protein sequence ID" value="TCT10867.1"/>
    <property type="molecule type" value="Genomic_DNA"/>
</dbReference>
<evidence type="ECO:0000256" key="4">
    <source>
        <dbReference type="ARBA" id="ARBA00022982"/>
    </source>
</evidence>
<dbReference type="AlphaFoldDB" id="A0A4R3MF63"/>
<dbReference type="Proteomes" id="UP000295525">
    <property type="component" value="Unassembled WGS sequence"/>
</dbReference>
<keyword evidence="2 6" id="KW-0349">Heme</keyword>
<sequence>MRSPTAPFRNKNVILSEGPRLEARWLFCALLGVGATLSMANACADQTLAARQAASWASSCVTCHGAGAPVEGSTIPMLAGRPAGEIEQKMRAYAQGNAPGDVMQQIAKGYDGKTVAQIAQWYANLKPEAAQ</sequence>
<dbReference type="PANTHER" id="PTHR33751">
    <property type="entry name" value="CBB3-TYPE CYTOCHROME C OXIDASE SUBUNIT FIXP"/>
    <property type="match status" value="1"/>
</dbReference>
<evidence type="ECO:0000259" key="7">
    <source>
        <dbReference type="PROSITE" id="PS51007"/>
    </source>
</evidence>
<evidence type="ECO:0000313" key="9">
    <source>
        <dbReference type="Proteomes" id="UP000295525"/>
    </source>
</evidence>
<dbReference type="RefSeq" id="WP_132579306.1">
    <property type="nucleotide sequence ID" value="NZ_SMAJ01000001.1"/>
</dbReference>
<keyword evidence="5 6" id="KW-0408">Iron</keyword>
<organism evidence="8 9">
    <name type="scientific">Paralcaligenes ureilyticus</name>
    <dbReference type="NCBI Taxonomy" id="627131"/>
    <lineage>
        <taxon>Bacteria</taxon>
        <taxon>Pseudomonadati</taxon>
        <taxon>Pseudomonadota</taxon>
        <taxon>Betaproteobacteria</taxon>
        <taxon>Burkholderiales</taxon>
        <taxon>Alcaligenaceae</taxon>
        <taxon>Paralcaligenes</taxon>
    </lineage>
</organism>
<proteinExistence type="predicted"/>
<keyword evidence="3 6" id="KW-0479">Metal-binding</keyword>
<evidence type="ECO:0000256" key="6">
    <source>
        <dbReference type="PROSITE-ProRule" id="PRU00433"/>
    </source>
</evidence>
<reference evidence="8 9" key="1">
    <citation type="submission" date="2019-03" db="EMBL/GenBank/DDBJ databases">
        <title>Genomic Encyclopedia of Type Strains, Phase IV (KMG-IV): sequencing the most valuable type-strain genomes for metagenomic binning, comparative biology and taxonomic classification.</title>
        <authorList>
            <person name="Goeker M."/>
        </authorList>
    </citation>
    <scope>NUCLEOTIDE SEQUENCE [LARGE SCALE GENOMIC DNA]</scope>
    <source>
        <strain evidence="8 9">DSM 24591</strain>
    </source>
</reference>
<gene>
    <name evidence="8" type="ORF">EDC26_10187</name>
</gene>
<dbReference type="Gene3D" id="1.10.760.10">
    <property type="entry name" value="Cytochrome c-like domain"/>
    <property type="match status" value="1"/>
</dbReference>
<evidence type="ECO:0000256" key="3">
    <source>
        <dbReference type="ARBA" id="ARBA00022723"/>
    </source>
</evidence>
<accession>A0A4R3MF63</accession>
<feature type="domain" description="Cytochrome c" evidence="7">
    <location>
        <begin position="47"/>
        <end position="126"/>
    </location>
</feature>
<dbReference type="InterPro" id="IPR009056">
    <property type="entry name" value="Cyt_c-like_dom"/>
</dbReference>
<comment type="caution">
    <text evidence="8">The sequence shown here is derived from an EMBL/GenBank/DDBJ whole genome shotgun (WGS) entry which is preliminary data.</text>
</comment>
<dbReference type="GO" id="GO:0046872">
    <property type="term" value="F:metal ion binding"/>
    <property type="evidence" value="ECO:0007669"/>
    <property type="project" value="UniProtKB-KW"/>
</dbReference>
<keyword evidence="1" id="KW-0813">Transport</keyword>
<evidence type="ECO:0000313" key="8">
    <source>
        <dbReference type="EMBL" id="TCT10867.1"/>
    </source>
</evidence>
<dbReference type="OrthoDB" id="8526831at2"/>
<keyword evidence="9" id="KW-1185">Reference proteome</keyword>
<evidence type="ECO:0000256" key="2">
    <source>
        <dbReference type="ARBA" id="ARBA00022617"/>
    </source>
</evidence>
<dbReference type="PROSITE" id="PS51007">
    <property type="entry name" value="CYTC"/>
    <property type="match status" value="1"/>
</dbReference>
<dbReference type="PANTHER" id="PTHR33751:SF9">
    <property type="entry name" value="CYTOCHROME C4"/>
    <property type="match status" value="1"/>
</dbReference>